<feature type="transmembrane region" description="Helical" evidence="4">
    <location>
        <begin position="23"/>
        <end position="42"/>
    </location>
</feature>
<dbReference type="AlphaFoldDB" id="A0A1H1AVZ2"/>
<accession>A0A1H1AVZ2</accession>
<dbReference type="Gene3D" id="2.60.40.420">
    <property type="entry name" value="Cupredoxins - blue copper proteins"/>
    <property type="match status" value="1"/>
</dbReference>
<dbReference type="RefSeq" id="WP_090377740.1">
    <property type="nucleotide sequence ID" value="NZ_FNLC01000001.1"/>
</dbReference>
<dbReference type="SUPFAM" id="SSF49503">
    <property type="entry name" value="Cupredoxins"/>
    <property type="match status" value="1"/>
</dbReference>
<dbReference type="EMBL" id="FNLC01000001">
    <property type="protein sequence ID" value="SDQ43840.1"/>
    <property type="molecule type" value="Genomic_DNA"/>
</dbReference>
<dbReference type="Proteomes" id="UP000198848">
    <property type="component" value="Unassembled WGS sequence"/>
</dbReference>
<evidence type="ECO:0000256" key="1">
    <source>
        <dbReference type="ARBA" id="ARBA00004196"/>
    </source>
</evidence>
<organism evidence="5 6">
    <name type="scientific">Natronobacterium texcoconense</name>
    <dbReference type="NCBI Taxonomy" id="1095778"/>
    <lineage>
        <taxon>Archaea</taxon>
        <taxon>Methanobacteriati</taxon>
        <taxon>Methanobacteriota</taxon>
        <taxon>Stenosarchaea group</taxon>
        <taxon>Halobacteria</taxon>
        <taxon>Halobacteriales</taxon>
        <taxon>Natrialbaceae</taxon>
        <taxon>Natronobacterium</taxon>
    </lineage>
</organism>
<evidence type="ECO:0000256" key="3">
    <source>
        <dbReference type="ARBA" id="ARBA00023008"/>
    </source>
</evidence>
<protein>
    <submittedName>
        <fullName evidence="5">Cytochrome c oxidase subunit 2</fullName>
    </submittedName>
</protein>
<keyword evidence="6" id="KW-1185">Reference proteome</keyword>
<reference evidence="6" key="1">
    <citation type="submission" date="2016-10" db="EMBL/GenBank/DDBJ databases">
        <authorList>
            <person name="Varghese N."/>
            <person name="Submissions S."/>
        </authorList>
    </citation>
    <scope>NUCLEOTIDE SEQUENCE [LARGE SCALE GENOMIC DNA]</scope>
    <source>
        <strain evidence="6">DSM 24767</strain>
    </source>
</reference>
<keyword evidence="3" id="KW-0186">Copper</keyword>
<proteinExistence type="predicted"/>
<keyword evidence="4" id="KW-1133">Transmembrane helix</keyword>
<evidence type="ECO:0000313" key="5">
    <source>
        <dbReference type="EMBL" id="SDQ43840.1"/>
    </source>
</evidence>
<keyword evidence="4" id="KW-0472">Membrane</keyword>
<dbReference type="InterPro" id="IPR008972">
    <property type="entry name" value="Cupredoxin"/>
</dbReference>
<dbReference type="PANTHER" id="PTHR42838:SF2">
    <property type="entry name" value="NITROUS-OXIDE REDUCTASE"/>
    <property type="match status" value="1"/>
</dbReference>
<dbReference type="PANTHER" id="PTHR42838">
    <property type="entry name" value="CYTOCHROME C OXIDASE SUBUNIT II"/>
    <property type="match status" value="1"/>
</dbReference>
<dbReference type="GO" id="GO:0005507">
    <property type="term" value="F:copper ion binding"/>
    <property type="evidence" value="ECO:0007669"/>
    <property type="project" value="InterPro"/>
</dbReference>
<dbReference type="InterPro" id="IPR001505">
    <property type="entry name" value="Copper_CuA"/>
</dbReference>
<keyword evidence="4" id="KW-0812">Transmembrane</keyword>
<sequence length="181" mass="20770">MTSPIKPPEGNWWDQPVNRRETIWLGLCTGWAFVLFGWMSAFTRVGDQNPIGESYKVESEEYREKVQAYIEEAEETDDGIVPPGDDVYIGAYSFSWDGLPVVLEAGREYNIHLGSYDVQHGFSIRPEETLSQQINLQMLPGYEWIVPMEFEEPGTYRVLCNEFCGNGHETMHGRLIVEEPE</sequence>
<dbReference type="InterPro" id="IPR051403">
    <property type="entry name" value="NosZ/Cyto_c_oxidase_sub2"/>
</dbReference>
<name>A0A1H1AVZ2_NATTX</name>
<evidence type="ECO:0000256" key="4">
    <source>
        <dbReference type="SAM" id="Phobius"/>
    </source>
</evidence>
<keyword evidence="2" id="KW-0479">Metal-binding</keyword>
<dbReference type="STRING" id="1095778.SAMN04489842_0830"/>
<comment type="subcellular location">
    <subcellularLocation>
        <location evidence="1">Cell envelope</location>
    </subcellularLocation>
</comment>
<evidence type="ECO:0000256" key="2">
    <source>
        <dbReference type="ARBA" id="ARBA00022723"/>
    </source>
</evidence>
<dbReference type="OrthoDB" id="27522at2157"/>
<gene>
    <name evidence="5" type="ORF">SAMN04489842_0830</name>
</gene>
<evidence type="ECO:0000313" key="6">
    <source>
        <dbReference type="Proteomes" id="UP000198848"/>
    </source>
</evidence>
<dbReference type="PROSITE" id="PS00078">
    <property type="entry name" value="COX2"/>
    <property type="match status" value="1"/>
</dbReference>